<name>A0A0C3PDP8_PHLG1</name>
<dbReference type="HOGENOM" id="CLU_1468711_0_0_1"/>
<dbReference type="OrthoDB" id="2804453at2759"/>
<organism evidence="2 3">
    <name type="scientific">Phlebiopsis gigantea (strain 11061_1 CR5-6)</name>
    <name type="common">White-rot fungus</name>
    <name type="synonym">Peniophora gigantea</name>
    <dbReference type="NCBI Taxonomy" id="745531"/>
    <lineage>
        <taxon>Eukaryota</taxon>
        <taxon>Fungi</taxon>
        <taxon>Dikarya</taxon>
        <taxon>Basidiomycota</taxon>
        <taxon>Agaricomycotina</taxon>
        <taxon>Agaricomycetes</taxon>
        <taxon>Polyporales</taxon>
        <taxon>Phanerochaetaceae</taxon>
        <taxon>Phlebiopsis</taxon>
    </lineage>
</organism>
<keyword evidence="1" id="KW-0812">Transmembrane</keyword>
<evidence type="ECO:0000313" key="2">
    <source>
        <dbReference type="EMBL" id="KIP03458.1"/>
    </source>
</evidence>
<sequence length="184" mass="20387">MSAYRQFGLPAASAGVASILAYLLMIFTLHVTIPSVLHAEPFNDTVATTHPTILANSSFTEGTGPSFDFLQVYNQFPTLGLSDNMVYDIIPTIPNAVGSTLVNASVYNVTCGRFPSPITLDSWYNPHWKYDNISFSATYHQFQSLTLKGNLQMKIHGSRWISQFCKHSPKKTSMGSDILELFNL</sequence>
<dbReference type="EMBL" id="KN840615">
    <property type="protein sequence ID" value="KIP03458.1"/>
    <property type="molecule type" value="Genomic_DNA"/>
</dbReference>
<reference evidence="2 3" key="1">
    <citation type="journal article" date="2014" name="PLoS Genet.">
        <title>Analysis of the Phlebiopsis gigantea genome, transcriptome and secretome provides insight into its pioneer colonization strategies of wood.</title>
        <authorList>
            <person name="Hori C."/>
            <person name="Ishida T."/>
            <person name="Igarashi K."/>
            <person name="Samejima M."/>
            <person name="Suzuki H."/>
            <person name="Master E."/>
            <person name="Ferreira P."/>
            <person name="Ruiz-Duenas F.J."/>
            <person name="Held B."/>
            <person name="Canessa P."/>
            <person name="Larrondo L.F."/>
            <person name="Schmoll M."/>
            <person name="Druzhinina I.S."/>
            <person name="Kubicek C.P."/>
            <person name="Gaskell J.A."/>
            <person name="Kersten P."/>
            <person name="St John F."/>
            <person name="Glasner J."/>
            <person name="Sabat G."/>
            <person name="Splinter BonDurant S."/>
            <person name="Syed K."/>
            <person name="Yadav J."/>
            <person name="Mgbeahuruike A.C."/>
            <person name="Kovalchuk A."/>
            <person name="Asiegbu F.O."/>
            <person name="Lackner G."/>
            <person name="Hoffmeister D."/>
            <person name="Rencoret J."/>
            <person name="Gutierrez A."/>
            <person name="Sun H."/>
            <person name="Lindquist E."/>
            <person name="Barry K."/>
            <person name="Riley R."/>
            <person name="Grigoriev I.V."/>
            <person name="Henrissat B."/>
            <person name="Kues U."/>
            <person name="Berka R.M."/>
            <person name="Martinez A.T."/>
            <person name="Covert S.F."/>
            <person name="Blanchette R.A."/>
            <person name="Cullen D."/>
        </authorList>
    </citation>
    <scope>NUCLEOTIDE SEQUENCE [LARGE SCALE GENOMIC DNA]</scope>
    <source>
        <strain evidence="2 3">11061_1 CR5-6</strain>
    </source>
</reference>
<protein>
    <submittedName>
        <fullName evidence="2">Uncharacterized protein</fullName>
    </submittedName>
</protein>
<dbReference type="AlphaFoldDB" id="A0A0C3PDP8"/>
<evidence type="ECO:0000313" key="3">
    <source>
        <dbReference type="Proteomes" id="UP000053257"/>
    </source>
</evidence>
<keyword evidence="1" id="KW-1133">Transmembrane helix</keyword>
<keyword evidence="1" id="KW-0472">Membrane</keyword>
<keyword evidence="3" id="KW-1185">Reference proteome</keyword>
<proteinExistence type="predicted"/>
<gene>
    <name evidence="2" type="ORF">PHLGIDRAFT_15856</name>
</gene>
<accession>A0A0C3PDP8</accession>
<evidence type="ECO:0000256" key="1">
    <source>
        <dbReference type="SAM" id="Phobius"/>
    </source>
</evidence>
<dbReference type="Proteomes" id="UP000053257">
    <property type="component" value="Unassembled WGS sequence"/>
</dbReference>
<feature type="transmembrane region" description="Helical" evidence="1">
    <location>
        <begin position="7"/>
        <end position="29"/>
    </location>
</feature>